<evidence type="ECO:0000313" key="4">
    <source>
        <dbReference type="EMBL" id="VDC69575.1"/>
    </source>
</evidence>
<dbReference type="InterPro" id="IPR008974">
    <property type="entry name" value="TRAF-like"/>
</dbReference>
<proteinExistence type="predicted"/>
<dbReference type="SUPFAM" id="SSF49599">
    <property type="entry name" value="TRAF domain-like"/>
    <property type="match status" value="1"/>
</dbReference>
<dbReference type="EMBL" id="LR031570">
    <property type="protein sequence ID" value="VDC69575.1"/>
    <property type="molecule type" value="Genomic_DNA"/>
</dbReference>
<feature type="domain" description="MATH" evidence="3">
    <location>
        <begin position="7"/>
        <end position="132"/>
    </location>
</feature>
<evidence type="ECO:0000256" key="2">
    <source>
        <dbReference type="SAM" id="Coils"/>
    </source>
</evidence>
<protein>
    <recommendedName>
        <fullName evidence="3">MATH domain-containing protein</fullName>
    </recommendedName>
</protein>
<reference evidence="4" key="1">
    <citation type="submission" date="2018-11" db="EMBL/GenBank/DDBJ databases">
        <authorList>
            <consortium name="Genoscope - CEA"/>
            <person name="William W."/>
        </authorList>
    </citation>
    <scope>NUCLEOTIDE SEQUENCE</scope>
</reference>
<dbReference type="PANTHER" id="PTHR46236:SF12">
    <property type="entry name" value="MATH DOMAIN-CONTAINING PROTEIN"/>
    <property type="match status" value="1"/>
</dbReference>
<gene>
    <name evidence="4" type="ORF">BRAA05T19289Z</name>
</gene>
<sequence length="516" mass="59310">MRVSFPEPSFRFEIDNFSEKKANAISSNTFKSGGCEWFLAVYPKGDRLADGHLSLYLQVANDTTLQPGWKRSINFYVVLLNQSGKELYKTGLGQSSFCAENPAWGYRKTLPLSKFQEEGFLEKDKLIIEVYINGGEVEDVSNKKKTVDINGFQVFASQVTKVGKIFTEHPDIAKDFKPTKQEVKTAYMNVLLRVIKTLNKPPKSLSETRLNKASSELSELMNVGFKLDWLKLKLDEVTLERKKSDADGSKVQQLEERSRTQQVEERVKKLELKLQQASFSKSLSDDANEYRAQQVEERVTNLEMMEVGLKLDSLNTKLDEVSLERKKTDDTNESRAQQVEKRLDWLRLKFDEVSLERKKADDTNESRAQRLEKRAKKLELMELDFKLDSLNRKKADDTKESLDKEVEKRAAQIELGFNRRLNKKLGDLERKRSYDTSVFDSRIKQIEGHVMGLGLKLDSLNTKLEEMSKEKKKADDDADVTLVQELKNLELMVSDIKVELDKKKNISSDDGFLLVD</sequence>
<dbReference type="Pfam" id="PF22486">
    <property type="entry name" value="MATH_2"/>
    <property type="match status" value="1"/>
</dbReference>
<accession>A0A3P5Z1V3</accession>
<feature type="coiled-coil region" evidence="2">
    <location>
        <begin position="457"/>
        <end position="506"/>
    </location>
</feature>
<evidence type="ECO:0000256" key="1">
    <source>
        <dbReference type="ARBA" id="ARBA00023054"/>
    </source>
</evidence>
<dbReference type="AlphaFoldDB" id="A0A3P5Z1V3"/>
<keyword evidence="1 2" id="KW-0175">Coiled coil</keyword>
<dbReference type="CDD" id="cd00121">
    <property type="entry name" value="MATH"/>
    <property type="match status" value="1"/>
</dbReference>
<dbReference type="InterPro" id="IPR050804">
    <property type="entry name" value="MCC"/>
</dbReference>
<dbReference type="PANTHER" id="PTHR46236">
    <property type="entry name" value="TRAF-LIKE SUPERFAMILY PROTEIN"/>
    <property type="match status" value="1"/>
</dbReference>
<dbReference type="SMART" id="SM00061">
    <property type="entry name" value="MATH"/>
    <property type="match status" value="1"/>
</dbReference>
<dbReference type="Gene3D" id="2.60.210.10">
    <property type="entry name" value="Apoptosis, Tumor Necrosis Factor Receptor Associated Protein 2, Chain A"/>
    <property type="match status" value="1"/>
</dbReference>
<evidence type="ECO:0000259" key="3">
    <source>
        <dbReference type="PROSITE" id="PS50144"/>
    </source>
</evidence>
<name>A0A3P5Z1V3_BRACM</name>
<dbReference type="PROSITE" id="PS50144">
    <property type="entry name" value="MATH"/>
    <property type="match status" value="1"/>
</dbReference>
<dbReference type="InterPro" id="IPR002083">
    <property type="entry name" value="MATH/TRAF_dom"/>
</dbReference>
<organism evidence="4">
    <name type="scientific">Brassica campestris</name>
    <name type="common">Field mustard</name>
    <dbReference type="NCBI Taxonomy" id="3711"/>
    <lineage>
        <taxon>Eukaryota</taxon>
        <taxon>Viridiplantae</taxon>
        <taxon>Streptophyta</taxon>
        <taxon>Embryophyta</taxon>
        <taxon>Tracheophyta</taxon>
        <taxon>Spermatophyta</taxon>
        <taxon>Magnoliopsida</taxon>
        <taxon>eudicotyledons</taxon>
        <taxon>Gunneridae</taxon>
        <taxon>Pentapetalae</taxon>
        <taxon>rosids</taxon>
        <taxon>malvids</taxon>
        <taxon>Brassicales</taxon>
        <taxon>Brassicaceae</taxon>
        <taxon>Brassiceae</taxon>
        <taxon>Brassica</taxon>
    </lineage>
</organism>